<proteinExistence type="predicted"/>
<dbReference type="EMBL" id="JACIFH010000001">
    <property type="protein sequence ID" value="MBB4138999.1"/>
    <property type="molecule type" value="Genomic_DNA"/>
</dbReference>
<accession>A0AA40SMR5</accession>
<sequence>MTAVRARTGVTTPVVPHTVALLPVGPGLWRVVDRSGRAVGHLAERSIHAGGGWEARRFHVPSRSFRQIGIFWSAAEAVECLRLSR</sequence>
<evidence type="ECO:0000313" key="1">
    <source>
        <dbReference type="EMBL" id="MBB4138999.1"/>
    </source>
</evidence>
<evidence type="ECO:0000313" key="2">
    <source>
        <dbReference type="Proteomes" id="UP000549113"/>
    </source>
</evidence>
<reference evidence="1 2" key="1">
    <citation type="submission" date="2020-08" db="EMBL/GenBank/DDBJ databases">
        <title>Sequencing the genomes of 1000 actinobacteria strains.</title>
        <authorList>
            <person name="Klenk H.-P."/>
        </authorList>
    </citation>
    <scope>NUCLEOTIDE SEQUENCE [LARGE SCALE GENOMIC DNA]</scope>
    <source>
        <strain evidence="1 2">DSM 19600</strain>
    </source>
</reference>
<protein>
    <submittedName>
        <fullName evidence="1">Uncharacterized protein</fullName>
    </submittedName>
</protein>
<dbReference type="RefSeq" id="WP_183498705.1">
    <property type="nucleotide sequence ID" value="NZ_BAABCO010000001.1"/>
</dbReference>
<gene>
    <name evidence="1" type="ORF">BKA10_000793</name>
</gene>
<name>A0AA40SMR5_9MICO</name>
<dbReference type="Proteomes" id="UP000549113">
    <property type="component" value="Unassembled WGS sequence"/>
</dbReference>
<comment type="caution">
    <text evidence="1">The sequence shown here is derived from an EMBL/GenBank/DDBJ whole genome shotgun (WGS) entry which is preliminary data.</text>
</comment>
<dbReference type="AlphaFoldDB" id="A0AA40SMR5"/>
<keyword evidence="2" id="KW-1185">Reference proteome</keyword>
<organism evidence="1 2">
    <name type="scientific">Microbacterium invictum</name>
    <dbReference type="NCBI Taxonomy" id="515415"/>
    <lineage>
        <taxon>Bacteria</taxon>
        <taxon>Bacillati</taxon>
        <taxon>Actinomycetota</taxon>
        <taxon>Actinomycetes</taxon>
        <taxon>Micrococcales</taxon>
        <taxon>Microbacteriaceae</taxon>
        <taxon>Microbacterium</taxon>
    </lineage>
</organism>